<evidence type="ECO:0000256" key="11">
    <source>
        <dbReference type="ARBA" id="ARBA00022989"/>
    </source>
</evidence>
<organism evidence="17 18">
    <name type="scientific">Aneurinibacillus aneurinilyticus</name>
    <name type="common">Bacillus aneurinolyticus</name>
    <dbReference type="NCBI Taxonomy" id="1391"/>
    <lineage>
        <taxon>Bacteria</taxon>
        <taxon>Bacillati</taxon>
        <taxon>Bacillota</taxon>
        <taxon>Bacilli</taxon>
        <taxon>Bacillales</taxon>
        <taxon>Paenibacillaceae</taxon>
        <taxon>Aneurinibacillus group</taxon>
        <taxon>Aneurinibacillus</taxon>
    </lineage>
</organism>
<evidence type="ECO:0000256" key="9">
    <source>
        <dbReference type="ARBA" id="ARBA00022777"/>
    </source>
</evidence>
<keyword evidence="11 14" id="KW-1133">Transmembrane helix</keyword>
<keyword evidence="12" id="KW-0902">Two-component regulatory system</keyword>
<evidence type="ECO:0000313" key="18">
    <source>
        <dbReference type="Proteomes" id="UP000561326"/>
    </source>
</evidence>
<dbReference type="PANTHER" id="PTHR45528:SF1">
    <property type="entry name" value="SENSOR HISTIDINE KINASE CPXA"/>
    <property type="match status" value="1"/>
</dbReference>
<dbReference type="SUPFAM" id="SSF103190">
    <property type="entry name" value="Sensory domain-like"/>
    <property type="match status" value="1"/>
</dbReference>
<feature type="transmembrane region" description="Helical" evidence="14">
    <location>
        <begin position="166"/>
        <end position="186"/>
    </location>
</feature>
<protein>
    <recommendedName>
        <fullName evidence="3">histidine kinase</fullName>
        <ecNumber evidence="3">2.7.13.3</ecNumber>
    </recommendedName>
</protein>
<sequence>MYGIKKRLVSSYFLIILLTVFLFELFMFIAIRQYYLGHIRDSLQNKAEVSAAFYSQYLVEKSLEEQVSSLINSFAETTSAQVQIVGLNGTVLGDSTGISWGESLHTPDIKAALNGSSGEWQGRISETGEPVLSIAVPLKDGGKTTGVLRLVTSLVEAYAVIEKTSLVLLFAGVIIIAVSIIISILLSATITKPIREIIKGAEEMAVGKFSVRIKKRNNDELGKLTDTLHYMAAEITRHEQLKNKFISSISHELRTPLTSIKGWVITLLSESPRYDPIMQEGLEIIDKETDRLALLVEELLDLSRLTEGKITLHITQVNINEWVQQIAKQLAPRTKRQNVQLFIEIAPDLPDIAGDPNRLKQVLLNLLDNALKFTPNGGTIYIFASEKETGIQLSVKDTGMGISPADLPHIKKRFYKTSESSPGSGLGLSICDEIVTLHEGRMEIYSVPGVGTQVDLFFPSANSQGKVR</sequence>
<keyword evidence="6" id="KW-0808">Transferase</keyword>
<dbReference type="PRINTS" id="PR00344">
    <property type="entry name" value="BCTRLSENSOR"/>
</dbReference>
<dbReference type="PANTHER" id="PTHR45528">
    <property type="entry name" value="SENSOR HISTIDINE KINASE CPXA"/>
    <property type="match status" value="1"/>
</dbReference>
<dbReference type="SMART" id="SM00388">
    <property type="entry name" value="HisKA"/>
    <property type="match status" value="1"/>
</dbReference>
<dbReference type="EC" id="2.7.13.3" evidence="3"/>
<dbReference type="Gene3D" id="3.30.565.10">
    <property type="entry name" value="Histidine kinase-like ATPase, C-terminal domain"/>
    <property type="match status" value="1"/>
</dbReference>
<keyword evidence="10" id="KW-0067">ATP-binding</keyword>
<keyword evidence="5" id="KW-0597">Phosphoprotein</keyword>
<dbReference type="PROSITE" id="PS50885">
    <property type="entry name" value="HAMP"/>
    <property type="match status" value="1"/>
</dbReference>
<dbReference type="GO" id="GO:0000155">
    <property type="term" value="F:phosphorelay sensor kinase activity"/>
    <property type="evidence" value="ECO:0007669"/>
    <property type="project" value="InterPro"/>
</dbReference>
<dbReference type="AlphaFoldDB" id="A0A848CT39"/>
<evidence type="ECO:0000256" key="4">
    <source>
        <dbReference type="ARBA" id="ARBA00022475"/>
    </source>
</evidence>
<dbReference type="Pfam" id="PF00512">
    <property type="entry name" value="HisKA"/>
    <property type="match status" value="1"/>
</dbReference>
<dbReference type="FunFam" id="3.30.565.10:FF:000006">
    <property type="entry name" value="Sensor histidine kinase WalK"/>
    <property type="match status" value="1"/>
</dbReference>
<evidence type="ECO:0000256" key="13">
    <source>
        <dbReference type="ARBA" id="ARBA00023136"/>
    </source>
</evidence>
<evidence type="ECO:0000256" key="5">
    <source>
        <dbReference type="ARBA" id="ARBA00022553"/>
    </source>
</evidence>
<proteinExistence type="predicted"/>
<evidence type="ECO:0000256" key="1">
    <source>
        <dbReference type="ARBA" id="ARBA00000085"/>
    </source>
</evidence>
<reference evidence="17 18" key="1">
    <citation type="submission" date="2020-04" db="EMBL/GenBank/DDBJ databases">
        <authorList>
            <person name="Hitch T.C.A."/>
            <person name="Wylensek D."/>
            <person name="Clavel T."/>
        </authorList>
    </citation>
    <scope>NUCLEOTIDE SEQUENCE [LARGE SCALE GENOMIC DNA]</scope>
    <source>
        <strain evidence="17 18">WB01_D5_05</strain>
    </source>
</reference>
<dbReference type="SMART" id="SM00387">
    <property type="entry name" value="HATPase_c"/>
    <property type="match status" value="1"/>
</dbReference>
<evidence type="ECO:0000313" key="17">
    <source>
        <dbReference type="EMBL" id="NME98775.1"/>
    </source>
</evidence>
<dbReference type="SUPFAM" id="SSF158472">
    <property type="entry name" value="HAMP domain-like"/>
    <property type="match status" value="1"/>
</dbReference>
<dbReference type="EMBL" id="JABAGO010000018">
    <property type="protein sequence ID" value="NME98775.1"/>
    <property type="molecule type" value="Genomic_DNA"/>
</dbReference>
<dbReference type="InterPro" id="IPR004358">
    <property type="entry name" value="Sig_transdc_His_kin-like_C"/>
</dbReference>
<name>A0A848CT39_ANEAE</name>
<comment type="catalytic activity">
    <reaction evidence="1">
        <text>ATP + protein L-histidine = ADP + protein N-phospho-L-histidine.</text>
        <dbReference type="EC" id="2.7.13.3"/>
    </reaction>
</comment>
<dbReference type="Gene3D" id="3.30.450.20">
    <property type="entry name" value="PAS domain"/>
    <property type="match status" value="1"/>
</dbReference>
<comment type="caution">
    <text evidence="17">The sequence shown here is derived from an EMBL/GenBank/DDBJ whole genome shotgun (WGS) entry which is preliminary data.</text>
</comment>
<evidence type="ECO:0000256" key="12">
    <source>
        <dbReference type="ARBA" id="ARBA00023012"/>
    </source>
</evidence>
<feature type="transmembrane region" description="Helical" evidence="14">
    <location>
        <begin position="12"/>
        <end position="31"/>
    </location>
</feature>
<evidence type="ECO:0000256" key="6">
    <source>
        <dbReference type="ARBA" id="ARBA00022679"/>
    </source>
</evidence>
<feature type="domain" description="HAMP" evidence="16">
    <location>
        <begin position="188"/>
        <end position="240"/>
    </location>
</feature>
<dbReference type="RefSeq" id="WP_021620898.1">
    <property type="nucleotide sequence ID" value="NZ_CABKST010000106.1"/>
</dbReference>
<dbReference type="Pfam" id="PF00672">
    <property type="entry name" value="HAMP"/>
    <property type="match status" value="1"/>
</dbReference>
<keyword evidence="8" id="KW-0547">Nucleotide-binding</keyword>
<dbReference type="InterPro" id="IPR050398">
    <property type="entry name" value="HssS/ArlS-like"/>
</dbReference>
<accession>A0A848CT39</accession>
<comment type="subcellular location">
    <subcellularLocation>
        <location evidence="2">Cell membrane</location>
        <topology evidence="2">Multi-pass membrane protein</topology>
    </subcellularLocation>
</comment>
<keyword evidence="13 14" id="KW-0472">Membrane</keyword>
<evidence type="ECO:0000259" key="15">
    <source>
        <dbReference type="PROSITE" id="PS50109"/>
    </source>
</evidence>
<evidence type="ECO:0000259" key="16">
    <source>
        <dbReference type="PROSITE" id="PS50885"/>
    </source>
</evidence>
<dbReference type="Proteomes" id="UP000561326">
    <property type="component" value="Unassembled WGS sequence"/>
</dbReference>
<evidence type="ECO:0000256" key="8">
    <source>
        <dbReference type="ARBA" id="ARBA00022741"/>
    </source>
</evidence>
<dbReference type="InterPro" id="IPR003594">
    <property type="entry name" value="HATPase_dom"/>
</dbReference>
<dbReference type="GO" id="GO:0005524">
    <property type="term" value="F:ATP binding"/>
    <property type="evidence" value="ECO:0007669"/>
    <property type="project" value="UniProtKB-KW"/>
</dbReference>
<evidence type="ECO:0000256" key="14">
    <source>
        <dbReference type="SAM" id="Phobius"/>
    </source>
</evidence>
<dbReference type="Gene3D" id="1.10.287.130">
    <property type="match status" value="1"/>
</dbReference>
<keyword evidence="7 14" id="KW-0812">Transmembrane</keyword>
<dbReference type="InterPro" id="IPR036097">
    <property type="entry name" value="HisK_dim/P_sf"/>
</dbReference>
<evidence type="ECO:0000256" key="3">
    <source>
        <dbReference type="ARBA" id="ARBA00012438"/>
    </source>
</evidence>
<dbReference type="SUPFAM" id="SSF55874">
    <property type="entry name" value="ATPase domain of HSP90 chaperone/DNA topoisomerase II/histidine kinase"/>
    <property type="match status" value="1"/>
</dbReference>
<dbReference type="CDD" id="cd00082">
    <property type="entry name" value="HisKA"/>
    <property type="match status" value="1"/>
</dbReference>
<dbReference type="OrthoDB" id="2359336at2"/>
<dbReference type="InterPro" id="IPR003660">
    <property type="entry name" value="HAMP_dom"/>
</dbReference>
<keyword evidence="4" id="KW-1003">Cell membrane</keyword>
<dbReference type="InterPro" id="IPR003661">
    <property type="entry name" value="HisK_dim/P_dom"/>
</dbReference>
<dbReference type="Gene3D" id="1.10.8.500">
    <property type="entry name" value="HAMP domain in histidine kinase"/>
    <property type="match status" value="1"/>
</dbReference>
<dbReference type="InterPro" id="IPR005467">
    <property type="entry name" value="His_kinase_dom"/>
</dbReference>
<dbReference type="FunFam" id="1.10.287.130:FF:000001">
    <property type="entry name" value="Two-component sensor histidine kinase"/>
    <property type="match status" value="1"/>
</dbReference>
<evidence type="ECO:0000256" key="7">
    <source>
        <dbReference type="ARBA" id="ARBA00022692"/>
    </source>
</evidence>
<dbReference type="SUPFAM" id="SSF47384">
    <property type="entry name" value="Homodimeric domain of signal transducing histidine kinase"/>
    <property type="match status" value="1"/>
</dbReference>
<evidence type="ECO:0000256" key="10">
    <source>
        <dbReference type="ARBA" id="ARBA00022840"/>
    </source>
</evidence>
<dbReference type="Pfam" id="PF02518">
    <property type="entry name" value="HATPase_c"/>
    <property type="match status" value="1"/>
</dbReference>
<evidence type="ECO:0000256" key="2">
    <source>
        <dbReference type="ARBA" id="ARBA00004651"/>
    </source>
</evidence>
<keyword evidence="9" id="KW-0418">Kinase</keyword>
<dbReference type="CDD" id="cd06225">
    <property type="entry name" value="HAMP"/>
    <property type="match status" value="1"/>
</dbReference>
<dbReference type="InterPro" id="IPR036890">
    <property type="entry name" value="HATPase_C_sf"/>
</dbReference>
<gene>
    <name evidence="17" type="ORF">HF838_10935</name>
</gene>
<dbReference type="InterPro" id="IPR029151">
    <property type="entry name" value="Sensor-like_sf"/>
</dbReference>
<dbReference type="PROSITE" id="PS50109">
    <property type="entry name" value="HIS_KIN"/>
    <property type="match status" value="1"/>
</dbReference>
<feature type="domain" description="Histidine kinase" evidence="15">
    <location>
        <begin position="248"/>
        <end position="462"/>
    </location>
</feature>
<dbReference type="SMART" id="SM00304">
    <property type="entry name" value="HAMP"/>
    <property type="match status" value="1"/>
</dbReference>
<dbReference type="GO" id="GO:0005886">
    <property type="term" value="C:plasma membrane"/>
    <property type="evidence" value="ECO:0007669"/>
    <property type="project" value="UniProtKB-SubCell"/>
</dbReference>
<dbReference type="GeneID" id="92838686"/>